<dbReference type="AlphaFoldDB" id="A0A9D2M649"/>
<dbReference type="Proteomes" id="UP000886803">
    <property type="component" value="Unassembled WGS sequence"/>
</dbReference>
<gene>
    <name evidence="2" type="ORF">H9945_03440</name>
</gene>
<dbReference type="EMBL" id="DWYG01000049">
    <property type="protein sequence ID" value="HJB41530.1"/>
    <property type="molecule type" value="Genomic_DNA"/>
</dbReference>
<evidence type="ECO:0000313" key="2">
    <source>
        <dbReference type="EMBL" id="HJB41530.1"/>
    </source>
</evidence>
<evidence type="ECO:0000313" key="3">
    <source>
        <dbReference type="Proteomes" id="UP000886803"/>
    </source>
</evidence>
<reference evidence="2" key="1">
    <citation type="journal article" date="2021" name="PeerJ">
        <title>Extensive microbial diversity within the chicken gut microbiome revealed by metagenomics and culture.</title>
        <authorList>
            <person name="Gilroy R."/>
            <person name="Ravi A."/>
            <person name="Getino M."/>
            <person name="Pursley I."/>
            <person name="Horton D.L."/>
            <person name="Alikhan N.F."/>
            <person name="Baker D."/>
            <person name="Gharbi K."/>
            <person name="Hall N."/>
            <person name="Watson M."/>
            <person name="Adriaenssens E.M."/>
            <person name="Foster-Nyarko E."/>
            <person name="Jarju S."/>
            <person name="Secka A."/>
            <person name="Antonio M."/>
            <person name="Oren A."/>
            <person name="Chaudhuri R.R."/>
            <person name="La Ragione R."/>
            <person name="Hildebrand F."/>
            <person name="Pallen M.J."/>
        </authorList>
    </citation>
    <scope>NUCLEOTIDE SEQUENCE</scope>
    <source>
        <strain evidence="2">ChiBcec8-13705</strain>
    </source>
</reference>
<name>A0A9D2M649_9FIRM</name>
<keyword evidence="1" id="KW-0472">Membrane</keyword>
<keyword evidence="1" id="KW-0812">Transmembrane</keyword>
<keyword evidence="1" id="KW-1133">Transmembrane helix</keyword>
<feature type="transmembrane region" description="Helical" evidence="1">
    <location>
        <begin position="236"/>
        <end position="257"/>
    </location>
</feature>
<evidence type="ECO:0000256" key="1">
    <source>
        <dbReference type="SAM" id="Phobius"/>
    </source>
</evidence>
<feature type="transmembrane region" description="Helical" evidence="1">
    <location>
        <begin position="193"/>
        <end position="216"/>
    </location>
</feature>
<proteinExistence type="predicted"/>
<feature type="transmembrane region" description="Helical" evidence="1">
    <location>
        <begin position="74"/>
        <end position="96"/>
    </location>
</feature>
<reference evidence="2" key="2">
    <citation type="submission" date="2021-04" db="EMBL/GenBank/DDBJ databases">
        <authorList>
            <person name="Gilroy R."/>
        </authorList>
    </citation>
    <scope>NUCLEOTIDE SEQUENCE</scope>
    <source>
        <strain evidence="2">ChiBcec8-13705</strain>
    </source>
</reference>
<sequence>MFELIRMDLRRACRQGYLFIGMALLIGMMLLSYVLMLLVSSPENLSAMAAQGAEVVADDYAQAERMQNMSVLEYLHGMLFNGAMWLLMTAELSGVFCTEDFTHGAAKNIFSLLGNPWLYLGARAVSLFVIVAGIEGALFLFALVCKPLSIFPAWGGTVLDWLQLYGSGLLLGWAMSLCMMFVSILFRREGVTVLLGVIFGCGLLVPALGQVCRALGWQPLEQWTISARSQAVGLTFVPADYAVTLAVCAGWAAVYLLGSRLVLSWRDLA</sequence>
<protein>
    <submittedName>
        <fullName evidence="2">Uncharacterized protein</fullName>
    </submittedName>
</protein>
<organism evidence="2 3">
    <name type="scientific">Candidatus Gemmiger avicola</name>
    <dbReference type="NCBI Taxonomy" id="2838605"/>
    <lineage>
        <taxon>Bacteria</taxon>
        <taxon>Bacillati</taxon>
        <taxon>Bacillota</taxon>
        <taxon>Clostridia</taxon>
        <taxon>Eubacteriales</taxon>
        <taxon>Gemmiger</taxon>
    </lineage>
</organism>
<comment type="caution">
    <text evidence="2">The sequence shown here is derived from an EMBL/GenBank/DDBJ whole genome shotgun (WGS) entry which is preliminary data.</text>
</comment>
<accession>A0A9D2M649</accession>
<feature type="transmembrane region" description="Helical" evidence="1">
    <location>
        <begin position="16"/>
        <end position="39"/>
    </location>
</feature>
<feature type="transmembrane region" description="Helical" evidence="1">
    <location>
        <begin position="117"/>
        <end position="144"/>
    </location>
</feature>
<feature type="transmembrane region" description="Helical" evidence="1">
    <location>
        <begin position="164"/>
        <end position="186"/>
    </location>
</feature>